<dbReference type="Gene3D" id="1.20.1070.10">
    <property type="entry name" value="Rhodopsin 7-helix transmembrane proteins"/>
    <property type="match status" value="1"/>
</dbReference>
<keyword evidence="5 8" id="KW-0472">Membrane</keyword>
<sequence>VSITTMALMSIERYLIVKNPLNALKLDEKFILGCSVFSWIYALVCISLGFFSKRGFELEGILTSCTIDYLSQDSISRLVLMLMFIGGFIIP</sequence>
<evidence type="ECO:0000256" key="4">
    <source>
        <dbReference type="ARBA" id="ARBA00023040"/>
    </source>
</evidence>
<feature type="non-terminal residue" evidence="10">
    <location>
        <position position="1"/>
    </location>
</feature>
<evidence type="ECO:0000256" key="6">
    <source>
        <dbReference type="ARBA" id="ARBA00023170"/>
    </source>
</evidence>
<dbReference type="Pfam" id="PF00001">
    <property type="entry name" value="7tm_1"/>
    <property type="match status" value="1"/>
</dbReference>
<keyword evidence="4" id="KW-0297">G-protein coupled receptor</keyword>
<dbReference type="InterPro" id="IPR017452">
    <property type="entry name" value="GPCR_Rhodpsn_7TM"/>
</dbReference>
<protein>
    <submittedName>
        <fullName evidence="10">Opsin</fullName>
    </submittedName>
</protein>
<dbReference type="PROSITE" id="PS00237">
    <property type="entry name" value="G_PROTEIN_RECEP_F1_1"/>
    <property type="match status" value="1"/>
</dbReference>
<keyword evidence="6" id="KW-0675">Receptor</keyword>
<evidence type="ECO:0000313" key="10">
    <source>
        <dbReference type="EMBL" id="AIT99331.1"/>
    </source>
</evidence>
<name>A0A0A7DN77_9BILA</name>
<dbReference type="PANTHER" id="PTHR24240">
    <property type="entry name" value="OPSIN"/>
    <property type="match status" value="1"/>
</dbReference>
<dbReference type="PROSITE" id="PS50262">
    <property type="entry name" value="G_PROTEIN_RECEP_F1_2"/>
    <property type="match status" value="1"/>
</dbReference>
<keyword evidence="2 8" id="KW-0812">Transmembrane</keyword>
<feature type="domain" description="G-protein coupled receptors family 1 profile" evidence="9">
    <location>
        <begin position="1"/>
        <end position="91"/>
    </location>
</feature>
<comment type="subcellular location">
    <subcellularLocation>
        <location evidence="1">Membrane</location>
        <topology evidence="1">Multi-pass membrane protein</topology>
    </subcellularLocation>
</comment>
<evidence type="ECO:0000256" key="7">
    <source>
        <dbReference type="ARBA" id="ARBA00023224"/>
    </source>
</evidence>
<evidence type="ECO:0000256" key="3">
    <source>
        <dbReference type="ARBA" id="ARBA00022989"/>
    </source>
</evidence>
<evidence type="ECO:0000256" key="8">
    <source>
        <dbReference type="SAM" id="Phobius"/>
    </source>
</evidence>
<organism evidence="10">
    <name type="scientific">Brachionus koreanus</name>
    <dbReference type="NCBI Taxonomy" id="1199090"/>
    <lineage>
        <taxon>Eukaryota</taxon>
        <taxon>Metazoa</taxon>
        <taxon>Spiralia</taxon>
        <taxon>Gnathifera</taxon>
        <taxon>Rotifera</taxon>
        <taxon>Eurotatoria</taxon>
        <taxon>Monogononta</taxon>
        <taxon>Pseudotrocha</taxon>
        <taxon>Ploima</taxon>
        <taxon>Brachionidae</taxon>
        <taxon>Brachionus</taxon>
    </lineage>
</organism>
<dbReference type="InterPro" id="IPR050125">
    <property type="entry name" value="GPCR_opsins"/>
</dbReference>
<evidence type="ECO:0000256" key="1">
    <source>
        <dbReference type="ARBA" id="ARBA00004141"/>
    </source>
</evidence>
<accession>A0A0A7DN77</accession>
<keyword evidence="7" id="KW-0807">Transducer</keyword>
<dbReference type="EMBL" id="KF885944">
    <property type="protein sequence ID" value="AIT99331.1"/>
    <property type="molecule type" value="mRNA"/>
</dbReference>
<evidence type="ECO:0000256" key="5">
    <source>
        <dbReference type="ARBA" id="ARBA00023136"/>
    </source>
</evidence>
<evidence type="ECO:0000259" key="9">
    <source>
        <dbReference type="PROSITE" id="PS50262"/>
    </source>
</evidence>
<feature type="non-terminal residue" evidence="10">
    <location>
        <position position="91"/>
    </location>
</feature>
<evidence type="ECO:0000256" key="2">
    <source>
        <dbReference type="ARBA" id="ARBA00022692"/>
    </source>
</evidence>
<dbReference type="GO" id="GO:0016020">
    <property type="term" value="C:membrane"/>
    <property type="evidence" value="ECO:0007669"/>
    <property type="project" value="UniProtKB-SubCell"/>
</dbReference>
<feature type="transmembrane region" description="Helical" evidence="8">
    <location>
        <begin position="30"/>
        <end position="53"/>
    </location>
</feature>
<dbReference type="InterPro" id="IPR000276">
    <property type="entry name" value="GPCR_Rhodpsn"/>
</dbReference>
<reference evidence="10" key="1">
    <citation type="submission" date="2013-11" db="EMBL/GenBank/DDBJ databases">
        <title>B. koreanus Opsin sequences.</title>
        <authorList>
            <person name="Rhee J.-S."/>
            <person name="Kim B.-M."/>
            <person name="Jeong C.-B."/>
            <person name="Lee J.-S."/>
        </authorList>
    </citation>
    <scope>NUCLEOTIDE SEQUENCE</scope>
</reference>
<dbReference type="SUPFAM" id="SSF81321">
    <property type="entry name" value="Family A G protein-coupled receptor-like"/>
    <property type="match status" value="1"/>
</dbReference>
<keyword evidence="3 8" id="KW-1133">Transmembrane helix</keyword>
<proteinExistence type="evidence at transcript level"/>
<dbReference type="AlphaFoldDB" id="A0A0A7DN77"/>
<dbReference type="GO" id="GO:0004930">
    <property type="term" value="F:G protein-coupled receptor activity"/>
    <property type="evidence" value="ECO:0007669"/>
    <property type="project" value="UniProtKB-KW"/>
</dbReference>
<feature type="transmembrane region" description="Helical" evidence="8">
    <location>
        <begin position="74"/>
        <end position="90"/>
    </location>
</feature>